<evidence type="ECO:0000313" key="6">
    <source>
        <dbReference type="Proteomes" id="UP001649230"/>
    </source>
</evidence>
<keyword evidence="3" id="KW-0804">Transcription</keyword>
<protein>
    <submittedName>
        <fullName evidence="5">AraC family transcriptional regulator</fullName>
    </submittedName>
</protein>
<dbReference type="PROSITE" id="PS01124">
    <property type="entry name" value="HTH_ARAC_FAMILY_2"/>
    <property type="match status" value="1"/>
</dbReference>
<keyword evidence="6" id="KW-1185">Reference proteome</keyword>
<dbReference type="InterPro" id="IPR018060">
    <property type="entry name" value="HTH_AraC"/>
</dbReference>
<dbReference type="InterPro" id="IPR014710">
    <property type="entry name" value="RmlC-like_jellyroll"/>
</dbReference>
<name>A0ABY3SM16_9BACL</name>
<keyword evidence="1" id="KW-0805">Transcription regulation</keyword>
<gene>
    <name evidence="5" type="ORF">L0M14_07575</name>
</gene>
<reference evidence="5 6" key="1">
    <citation type="journal article" date="2024" name="Int. J. Syst. Evol. Microbiol.">
        <title>Paenibacillus hexagrammi sp. nov., a novel bacterium isolated from the gut content of Hexagrammos agrammus.</title>
        <authorList>
            <person name="Jung H.K."/>
            <person name="Kim D.G."/>
            <person name="Zin H."/>
            <person name="Park J."/>
            <person name="Jung H."/>
            <person name="Kim Y.O."/>
            <person name="Kong H.J."/>
            <person name="Kim J.W."/>
            <person name="Kim Y.S."/>
        </authorList>
    </citation>
    <scope>NUCLEOTIDE SEQUENCE [LARGE SCALE GENOMIC DNA]</scope>
    <source>
        <strain evidence="5 6">YPD9-1</strain>
    </source>
</reference>
<dbReference type="RefSeq" id="WP_235121564.1">
    <property type="nucleotide sequence ID" value="NZ_CP090978.1"/>
</dbReference>
<dbReference type="SMART" id="SM00342">
    <property type="entry name" value="HTH_ARAC"/>
    <property type="match status" value="1"/>
</dbReference>
<dbReference type="PANTHER" id="PTHR43280">
    <property type="entry name" value="ARAC-FAMILY TRANSCRIPTIONAL REGULATOR"/>
    <property type="match status" value="1"/>
</dbReference>
<dbReference type="Gene3D" id="2.60.120.10">
    <property type="entry name" value="Jelly Rolls"/>
    <property type="match status" value="1"/>
</dbReference>
<accession>A0ABY3SM16</accession>
<dbReference type="InterPro" id="IPR009057">
    <property type="entry name" value="Homeodomain-like_sf"/>
</dbReference>
<evidence type="ECO:0000313" key="5">
    <source>
        <dbReference type="EMBL" id="UJF34991.1"/>
    </source>
</evidence>
<proteinExistence type="predicted"/>
<evidence type="ECO:0000256" key="3">
    <source>
        <dbReference type="ARBA" id="ARBA00023163"/>
    </source>
</evidence>
<dbReference type="Proteomes" id="UP001649230">
    <property type="component" value="Chromosome"/>
</dbReference>
<dbReference type="PROSITE" id="PS00041">
    <property type="entry name" value="HTH_ARAC_FAMILY_1"/>
    <property type="match status" value="1"/>
</dbReference>
<dbReference type="InterPro" id="IPR003313">
    <property type="entry name" value="AraC-bd"/>
</dbReference>
<keyword evidence="2" id="KW-0238">DNA-binding</keyword>
<feature type="domain" description="HTH araC/xylS-type" evidence="4">
    <location>
        <begin position="191"/>
        <end position="289"/>
    </location>
</feature>
<evidence type="ECO:0000259" key="4">
    <source>
        <dbReference type="PROSITE" id="PS01124"/>
    </source>
</evidence>
<organism evidence="5 6">
    <name type="scientific">Paenibacillus hexagrammi</name>
    <dbReference type="NCBI Taxonomy" id="2908839"/>
    <lineage>
        <taxon>Bacteria</taxon>
        <taxon>Bacillati</taxon>
        <taxon>Bacillota</taxon>
        <taxon>Bacilli</taxon>
        <taxon>Bacillales</taxon>
        <taxon>Paenibacillaceae</taxon>
        <taxon>Paenibacillus</taxon>
    </lineage>
</organism>
<dbReference type="InterPro" id="IPR011051">
    <property type="entry name" value="RmlC_Cupin_sf"/>
</dbReference>
<dbReference type="Gene3D" id="1.10.10.60">
    <property type="entry name" value="Homeodomain-like"/>
    <property type="match status" value="2"/>
</dbReference>
<dbReference type="Pfam" id="PF02311">
    <property type="entry name" value="AraC_binding"/>
    <property type="match status" value="1"/>
</dbReference>
<evidence type="ECO:0000256" key="1">
    <source>
        <dbReference type="ARBA" id="ARBA00023015"/>
    </source>
</evidence>
<dbReference type="SUPFAM" id="SSF51182">
    <property type="entry name" value="RmlC-like cupins"/>
    <property type="match status" value="1"/>
</dbReference>
<evidence type="ECO:0000256" key="2">
    <source>
        <dbReference type="ARBA" id="ARBA00023125"/>
    </source>
</evidence>
<sequence length="297" mass="34408">MGGTLFQQAMLERECHPHVVAYYFKQWNGFHMQYHQHDATEIMYAIQGTCGVDIQIDVGNCIRLSLKKGDFIILDANVPHRLMVDEGMPCRMLNVEFRLSEATGFFPSMKKWADEDPVLSSLLYETASYLMLKDPDEVYHVLKSLVLELDKPDGRNETLVQLLITQLLIRISRLREEGRSSSLGQQEVYVRQSIEFLQQNYDRELHVKDVAAAVNLHPGYLQRIFKKQTGTTIMEYVTSIRMEKAKMLLLETDVPITEICDYIGIGSRQYFHMLFKAYTNLTPLAYRLSLNTHKMLE</sequence>
<dbReference type="SUPFAM" id="SSF46689">
    <property type="entry name" value="Homeodomain-like"/>
    <property type="match status" value="2"/>
</dbReference>
<dbReference type="Pfam" id="PF12833">
    <property type="entry name" value="HTH_18"/>
    <property type="match status" value="1"/>
</dbReference>
<dbReference type="PANTHER" id="PTHR43280:SF2">
    <property type="entry name" value="HTH-TYPE TRANSCRIPTIONAL REGULATOR EXSA"/>
    <property type="match status" value="1"/>
</dbReference>
<dbReference type="InterPro" id="IPR018062">
    <property type="entry name" value="HTH_AraC-typ_CS"/>
</dbReference>
<dbReference type="EMBL" id="CP090978">
    <property type="protein sequence ID" value="UJF34991.1"/>
    <property type="molecule type" value="Genomic_DNA"/>
</dbReference>